<feature type="compositionally biased region" description="Low complexity" evidence="2">
    <location>
        <begin position="549"/>
        <end position="567"/>
    </location>
</feature>
<proteinExistence type="predicted"/>
<dbReference type="Proteomes" id="UP000218811">
    <property type="component" value="Unassembled WGS sequence"/>
</dbReference>
<feature type="compositionally biased region" description="Polar residues" evidence="2">
    <location>
        <begin position="353"/>
        <end position="364"/>
    </location>
</feature>
<gene>
    <name evidence="3" type="ORF">WOLCODRAFT_165816</name>
</gene>
<evidence type="ECO:0000256" key="1">
    <source>
        <dbReference type="SAM" id="Coils"/>
    </source>
</evidence>
<feature type="coiled-coil region" evidence="1">
    <location>
        <begin position="321"/>
        <end position="348"/>
    </location>
</feature>
<feature type="region of interest" description="Disordered" evidence="2">
    <location>
        <begin position="426"/>
        <end position="456"/>
    </location>
</feature>
<evidence type="ECO:0000313" key="4">
    <source>
        <dbReference type="Proteomes" id="UP000218811"/>
    </source>
</evidence>
<keyword evidence="1" id="KW-0175">Coiled coil</keyword>
<accession>A0A2H3IZB8</accession>
<evidence type="ECO:0000313" key="3">
    <source>
        <dbReference type="EMBL" id="PCH34785.1"/>
    </source>
</evidence>
<feature type="compositionally biased region" description="Polar residues" evidence="2">
    <location>
        <begin position="656"/>
        <end position="669"/>
    </location>
</feature>
<sequence>MSTTLGSNASSEDVITMSLPDGTQIVIRHPPERRKLSFPKIEWAALIDRLYLKEKFSIDSTDLGTVEDVFHELLSQTEGTRLLATALLHSQQMCLEHIKEALEQFKVPVKEIEEVAKPVHKLAKYACRDVMGFKKRLEKLESSVASLESMSVSQDKPKDVAKQGLSKKLAARLQRAPRKPVTRLQHATKSDLHEPNDFTAMRHEHDYYQKSIEGTFSHATDKELRDLREARPWPKPAPERMRTRSSTHHGTPFTPYASFFLQELGPLYESIRGNMCAAIEEDKKAQREAVVVEALADVWILDSWMNHDALLDDINGIGDTITPLRSRLENAESKIEELVAKLSLKVLNAVSSTEQSSVDSQTGDATPECLDSSPATDKPTSPLCLVSLLLTNGKTVQELSDKELREILSAFPLQFSLDHDIPACASDTGAPLDDTAADSSQTLAQPDGSDSGPTSMEATLMASETENKAAEQGSGAPTTPVAATVVAEPSHSCQSDASTPTNDSISVSDVTTTAGEAASAQDEHAAPSPAPTSSTSAASTDESEVPQTPQESPSGSGPGSPVGYRSSLPDSVPLRLELIESNAYSGTQDKPIPIPASFVSSPPIQDVLTQQTTPDTASEHGTPEPQSPEQSDSPSKENPIVEPATGDGFRGRALSNEASSDMATQDASIIQTEGMLDKLDDIVNTPHLGRKRRRCSAEDEALPADKITVVPTKRHRTHESAEETS</sequence>
<feature type="region of interest" description="Disordered" evidence="2">
    <location>
        <begin position="486"/>
        <end position="569"/>
    </location>
</feature>
<reference evidence="3 4" key="1">
    <citation type="journal article" date="2012" name="Science">
        <title>The Paleozoic origin of enzymatic lignin decomposition reconstructed from 31 fungal genomes.</title>
        <authorList>
            <person name="Floudas D."/>
            <person name="Binder M."/>
            <person name="Riley R."/>
            <person name="Barry K."/>
            <person name="Blanchette R.A."/>
            <person name="Henrissat B."/>
            <person name="Martinez A.T."/>
            <person name="Otillar R."/>
            <person name="Spatafora J.W."/>
            <person name="Yadav J.S."/>
            <person name="Aerts A."/>
            <person name="Benoit I."/>
            <person name="Boyd A."/>
            <person name="Carlson A."/>
            <person name="Copeland A."/>
            <person name="Coutinho P.M."/>
            <person name="de Vries R.P."/>
            <person name="Ferreira P."/>
            <person name="Findley K."/>
            <person name="Foster B."/>
            <person name="Gaskell J."/>
            <person name="Glotzer D."/>
            <person name="Gorecki P."/>
            <person name="Heitman J."/>
            <person name="Hesse C."/>
            <person name="Hori C."/>
            <person name="Igarashi K."/>
            <person name="Jurgens J.A."/>
            <person name="Kallen N."/>
            <person name="Kersten P."/>
            <person name="Kohler A."/>
            <person name="Kuees U."/>
            <person name="Kumar T.K.A."/>
            <person name="Kuo A."/>
            <person name="LaButti K."/>
            <person name="Larrondo L.F."/>
            <person name="Lindquist E."/>
            <person name="Ling A."/>
            <person name="Lombard V."/>
            <person name="Lucas S."/>
            <person name="Lundell T."/>
            <person name="Martin R."/>
            <person name="McLaughlin D.J."/>
            <person name="Morgenstern I."/>
            <person name="Morin E."/>
            <person name="Murat C."/>
            <person name="Nagy L.G."/>
            <person name="Nolan M."/>
            <person name="Ohm R.A."/>
            <person name="Patyshakuliyeva A."/>
            <person name="Rokas A."/>
            <person name="Ruiz-Duenas F.J."/>
            <person name="Sabat G."/>
            <person name="Salamov A."/>
            <person name="Samejima M."/>
            <person name="Schmutz J."/>
            <person name="Slot J.C."/>
            <person name="St John F."/>
            <person name="Stenlid J."/>
            <person name="Sun H."/>
            <person name="Sun S."/>
            <person name="Syed K."/>
            <person name="Tsang A."/>
            <person name="Wiebenga A."/>
            <person name="Young D."/>
            <person name="Pisabarro A."/>
            <person name="Eastwood D.C."/>
            <person name="Martin F."/>
            <person name="Cullen D."/>
            <person name="Grigoriev I.V."/>
            <person name="Hibbett D.S."/>
        </authorList>
    </citation>
    <scope>NUCLEOTIDE SEQUENCE [LARGE SCALE GENOMIC DNA]</scope>
    <source>
        <strain evidence="3 4">MD-104</strain>
    </source>
</reference>
<feature type="region of interest" description="Disordered" evidence="2">
    <location>
        <begin position="585"/>
        <end position="669"/>
    </location>
</feature>
<feature type="region of interest" description="Disordered" evidence="2">
    <location>
        <begin position="353"/>
        <end position="376"/>
    </location>
</feature>
<feature type="compositionally biased region" description="Polar residues" evidence="2">
    <location>
        <begin position="491"/>
        <end position="514"/>
    </location>
</feature>
<dbReference type="AlphaFoldDB" id="A0A2H3IZB8"/>
<keyword evidence="4" id="KW-1185">Reference proteome</keyword>
<evidence type="ECO:0000256" key="2">
    <source>
        <dbReference type="SAM" id="MobiDB-lite"/>
    </source>
</evidence>
<feature type="compositionally biased region" description="Low complexity" evidence="2">
    <location>
        <begin position="531"/>
        <end position="540"/>
    </location>
</feature>
<feature type="compositionally biased region" description="Low complexity" evidence="2">
    <location>
        <begin position="623"/>
        <end position="633"/>
    </location>
</feature>
<feature type="compositionally biased region" description="Polar residues" evidence="2">
    <location>
        <begin position="598"/>
        <end position="616"/>
    </location>
</feature>
<organism evidence="3 4">
    <name type="scientific">Wolfiporia cocos (strain MD-104)</name>
    <name type="common">Brown rot fungus</name>
    <dbReference type="NCBI Taxonomy" id="742152"/>
    <lineage>
        <taxon>Eukaryota</taxon>
        <taxon>Fungi</taxon>
        <taxon>Dikarya</taxon>
        <taxon>Basidiomycota</taxon>
        <taxon>Agaricomycotina</taxon>
        <taxon>Agaricomycetes</taxon>
        <taxon>Polyporales</taxon>
        <taxon>Phaeolaceae</taxon>
        <taxon>Wolfiporia</taxon>
    </lineage>
</organism>
<protein>
    <submittedName>
        <fullName evidence="3">Uncharacterized protein</fullName>
    </submittedName>
</protein>
<name>A0A2H3IZB8_WOLCO</name>
<dbReference type="EMBL" id="KB467832">
    <property type="protein sequence ID" value="PCH34785.1"/>
    <property type="molecule type" value="Genomic_DNA"/>
</dbReference>